<dbReference type="Proteomes" id="UP000636956">
    <property type="component" value="Unassembled WGS sequence"/>
</dbReference>
<gene>
    <name evidence="1" type="ORF">GCM10011372_30460</name>
</gene>
<name>A0A917PSS9_9MICO</name>
<proteinExistence type="predicted"/>
<reference evidence="1" key="1">
    <citation type="journal article" date="2014" name="Int. J. Syst. Evol. Microbiol.">
        <title>Complete genome sequence of Corynebacterium casei LMG S-19264T (=DSM 44701T), isolated from a smear-ripened cheese.</title>
        <authorList>
            <consortium name="US DOE Joint Genome Institute (JGI-PGF)"/>
            <person name="Walter F."/>
            <person name="Albersmeier A."/>
            <person name="Kalinowski J."/>
            <person name="Ruckert C."/>
        </authorList>
    </citation>
    <scope>NUCLEOTIDE SEQUENCE</scope>
    <source>
        <strain evidence="1">CGMCC 1.8984</strain>
    </source>
</reference>
<comment type="caution">
    <text evidence="1">The sequence shown here is derived from an EMBL/GenBank/DDBJ whole genome shotgun (WGS) entry which is preliminary data.</text>
</comment>
<sequence length="101" mass="10990">MQLLALSKPAPSIDPEDLAGLIPSEAHHVWQHYLEGFVRHAYFRTGRDDPGAVLILEADSVDHATAVLDAMPLRRAGLITFEVIPIGPFVLWDALVTPPAA</sequence>
<protein>
    <recommendedName>
        <fullName evidence="3">Superoxide dismutase</fullName>
    </recommendedName>
</protein>
<keyword evidence="2" id="KW-1185">Reference proteome</keyword>
<evidence type="ECO:0008006" key="3">
    <source>
        <dbReference type="Google" id="ProtNLM"/>
    </source>
</evidence>
<organism evidence="1 2">
    <name type="scientific">Agromyces bauzanensis</name>
    <dbReference type="NCBI Taxonomy" id="1308924"/>
    <lineage>
        <taxon>Bacteria</taxon>
        <taxon>Bacillati</taxon>
        <taxon>Actinomycetota</taxon>
        <taxon>Actinomycetes</taxon>
        <taxon>Micrococcales</taxon>
        <taxon>Microbacteriaceae</taxon>
        <taxon>Agromyces</taxon>
    </lineage>
</organism>
<dbReference type="EMBL" id="BMMD01000020">
    <property type="protein sequence ID" value="GGJ89830.1"/>
    <property type="molecule type" value="Genomic_DNA"/>
</dbReference>
<dbReference type="Gene3D" id="3.30.70.1060">
    <property type="entry name" value="Dimeric alpha+beta barrel"/>
    <property type="match status" value="1"/>
</dbReference>
<dbReference type="AlphaFoldDB" id="A0A917PSS9"/>
<accession>A0A917PSS9</accession>
<dbReference type="RefSeq" id="WP_188744257.1">
    <property type="nucleotide sequence ID" value="NZ_BAABFW010000014.1"/>
</dbReference>
<reference evidence="1" key="2">
    <citation type="submission" date="2020-09" db="EMBL/GenBank/DDBJ databases">
        <authorList>
            <person name="Sun Q."/>
            <person name="Zhou Y."/>
        </authorList>
    </citation>
    <scope>NUCLEOTIDE SEQUENCE</scope>
    <source>
        <strain evidence="1">CGMCC 1.8984</strain>
    </source>
</reference>
<evidence type="ECO:0000313" key="2">
    <source>
        <dbReference type="Proteomes" id="UP000636956"/>
    </source>
</evidence>
<evidence type="ECO:0000313" key="1">
    <source>
        <dbReference type="EMBL" id="GGJ89830.1"/>
    </source>
</evidence>